<dbReference type="EMBL" id="MKQP01000043">
    <property type="protein sequence ID" value="OMD26274.1"/>
    <property type="molecule type" value="Genomic_DNA"/>
</dbReference>
<sequence>MYTINQKEKRTKAIYFKIGVASIILMLFMTLVVMGLNNFCERLIDFDNINLQTIVFFILLLIVLPLFHESIHWVLLKRGNESGNIKFRYKSVTFDGKVSKLRYTCQIISPFIWISFFLALITFYSPGYEGIFASFILASHAAGCNSDLYSFYISLKHWNQISYVTDDDDHVYFHFHED</sequence>
<evidence type="ECO:0000313" key="3">
    <source>
        <dbReference type="Proteomes" id="UP000187465"/>
    </source>
</evidence>
<dbReference type="Pfam" id="PF11667">
    <property type="entry name" value="DUF3267"/>
    <property type="match status" value="1"/>
</dbReference>
<name>A0A1R0X0S1_9BACL</name>
<feature type="transmembrane region" description="Helical" evidence="1">
    <location>
        <begin position="14"/>
        <end position="37"/>
    </location>
</feature>
<dbReference type="AlphaFoldDB" id="A0A1R0X0S1"/>
<evidence type="ECO:0008006" key="4">
    <source>
        <dbReference type="Google" id="ProtNLM"/>
    </source>
</evidence>
<reference evidence="2 3" key="1">
    <citation type="submission" date="2016-10" db="EMBL/GenBank/DDBJ databases">
        <title>Paenibacillus species isolates.</title>
        <authorList>
            <person name="Beno S.M."/>
        </authorList>
    </citation>
    <scope>NUCLEOTIDE SEQUENCE [LARGE SCALE GENOMIC DNA]</scope>
    <source>
        <strain evidence="2 3">FSL H7-0604</strain>
    </source>
</reference>
<organism evidence="2 3">
    <name type="scientific">Paenibacillus odorifer</name>
    <dbReference type="NCBI Taxonomy" id="189426"/>
    <lineage>
        <taxon>Bacteria</taxon>
        <taxon>Bacillati</taxon>
        <taxon>Bacillota</taxon>
        <taxon>Bacilli</taxon>
        <taxon>Bacillales</taxon>
        <taxon>Paenibacillaceae</taxon>
        <taxon>Paenibacillus</taxon>
    </lineage>
</organism>
<keyword evidence="1" id="KW-0812">Transmembrane</keyword>
<dbReference type="RefSeq" id="WP_076179616.1">
    <property type="nucleotide sequence ID" value="NZ_MKQP01000043.1"/>
</dbReference>
<feature type="transmembrane region" description="Helical" evidence="1">
    <location>
        <begin position="107"/>
        <end position="125"/>
    </location>
</feature>
<keyword evidence="1" id="KW-0472">Membrane</keyword>
<feature type="transmembrane region" description="Helical" evidence="1">
    <location>
        <begin position="49"/>
        <end position="68"/>
    </location>
</feature>
<accession>A0A1R0X0S1</accession>
<gene>
    <name evidence="2" type="ORF">BJP51_27730</name>
</gene>
<feature type="transmembrane region" description="Helical" evidence="1">
    <location>
        <begin position="131"/>
        <end position="152"/>
    </location>
</feature>
<evidence type="ECO:0000313" key="2">
    <source>
        <dbReference type="EMBL" id="OMD26274.1"/>
    </source>
</evidence>
<comment type="caution">
    <text evidence="2">The sequence shown here is derived from an EMBL/GenBank/DDBJ whole genome shotgun (WGS) entry which is preliminary data.</text>
</comment>
<dbReference type="Proteomes" id="UP000187465">
    <property type="component" value="Unassembled WGS sequence"/>
</dbReference>
<dbReference type="InterPro" id="IPR021683">
    <property type="entry name" value="DUF3267"/>
</dbReference>
<proteinExistence type="predicted"/>
<protein>
    <recommendedName>
        <fullName evidence="4">DUF3267 domain-containing protein</fullName>
    </recommendedName>
</protein>
<keyword evidence="1" id="KW-1133">Transmembrane helix</keyword>
<evidence type="ECO:0000256" key="1">
    <source>
        <dbReference type="SAM" id="Phobius"/>
    </source>
</evidence>